<dbReference type="InterPro" id="IPR006427">
    <property type="entry name" value="Portal_HK97"/>
</dbReference>
<sequence>MLFKRNIRNELNEEEKELFRILGIDHKVDNNLKSEATYFACLRILSETLGKLPLKIYKDTENGNIKITGNNILNLIKLRPNPYMTATTFWSTIERNRNHYGNAYAYCRYKGTELLDLWIMQSNNVRVVVDNQGYFGKKNKIWYIYNDTKTGKEYTIDADNVLHFKTSHTFDGILGVSVQDILFSSIEGGLESQKFMNNLYKTGLTAKAVLQYTGDLDDKARSRLIRGMEEFASGSSNSGKIIPIPLGMQLTPLNISLTDSQFFELKKYNALQIASAFGISPTFINNYDKSSYSNSEMEQLSFLVNTLQYILKQYEEEITYKLLSTKEINDGYFFKFNEGAVLRADMKTQAECLASYVNNAIYTPNECRHLLNLSMIEGGDILMCNGSYIPVTQVGKQYEQGDDKIEK</sequence>
<dbReference type="NCBIfam" id="TIGR01537">
    <property type="entry name" value="portal_HK97"/>
    <property type="match status" value="1"/>
</dbReference>
<comment type="caution">
    <text evidence="1">The sequence shown here is derived from an EMBL/GenBank/DDBJ whole genome shotgun (WGS) entry which is preliminary data.</text>
</comment>
<dbReference type="EMBL" id="DAEPXK010000046">
    <property type="protein sequence ID" value="HBH1543730.1"/>
    <property type="molecule type" value="Genomic_DNA"/>
</dbReference>
<protein>
    <submittedName>
        <fullName evidence="1">Phage portal protein</fullName>
    </submittedName>
</protein>
<reference evidence="1" key="2">
    <citation type="submission" date="2021-06" db="EMBL/GenBank/DDBJ databases">
        <authorList>
            <consortium name="NCBI Pathogen Detection Project"/>
        </authorList>
    </citation>
    <scope>NUCLEOTIDE SEQUENCE</scope>
    <source>
        <strain evidence="1">HN1000</strain>
    </source>
</reference>
<evidence type="ECO:0000313" key="2">
    <source>
        <dbReference type="Proteomes" id="UP000878956"/>
    </source>
</evidence>
<gene>
    <name evidence="1" type="ORF">KRM00_003262</name>
</gene>
<reference evidence="1" key="1">
    <citation type="journal article" date="2018" name="Genome Biol.">
        <title>SKESA: strategic k-mer extension for scrupulous assemblies.</title>
        <authorList>
            <person name="Souvorov A."/>
            <person name="Agarwala R."/>
            <person name="Lipman D.J."/>
        </authorList>
    </citation>
    <scope>NUCLEOTIDE SEQUENCE</scope>
    <source>
        <strain evidence="1">HN1000</strain>
    </source>
</reference>
<dbReference type="InterPro" id="IPR006944">
    <property type="entry name" value="Phage/GTA_portal"/>
</dbReference>
<accession>A0AAN5VNS0</accession>
<name>A0AAN5VNS0_CLODI</name>
<organism evidence="1 2">
    <name type="scientific">Clostridioides difficile</name>
    <name type="common">Peptoclostridium difficile</name>
    <dbReference type="NCBI Taxonomy" id="1496"/>
    <lineage>
        <taxon>Bacteria</taxon>
        <taxon>Bacillati</taxon>
        <taxon>Bacillota</taxon>
        <taxon>Clostridia</taxon>
        <taxon>Peptostreptococcales</taxon>
        <taxon>Peptostreptococcaceae</taxon>
        <taxon>Clostridioides</taxon>
    </lineage>
</organism>
<dbReference type="Pfam" id="PF04860">
    <property type="entry name" value="Phage_portal"/>
    <property type="match status" value="1"/>
</dbReference>
<evidence type="ECO:0000313" key="1">
    <source>
        <dbReference type="EMBL" id="HBH1543730.1"/>
    </source>
</evidence>
<proteinExistence type="predicted"/>
<dbReference type="AlphaFoldDB" id="A0AAN5VNS0"/>
<dbReference type="Proteomes" id="UP000878956">
    <property type="component" value="Unassembled WGS sequence"/>
</dbReference>